<evidence type="ECO:0000256" key="6">
    <source>
        <dbReference type="ARBA" id="ARBA00023268"/>
    </source>
</evidence>
<comment type="cofactor">
    <cofactor evidence="7">
        <name>Mg(2+)</name>
        <dbReference type="ChEBI" id="CHEBI:18420"/>
    </cofactor>
</comment>
<dbReference type="Proteomes" id="UP000002710">
    <property type="component" value="Chromosome"/>
</dbReference>
<keyword evidence="2 7" id="KW-0548">Nucleotidyltransferase</keyword>
<evidence type="ECO:0000256" key="1">
    <source>
        <dbReference type="ARBA" id="ARBA00022679"/>
    </source>
</evidence>
<dbReference type="KEGG" id="dde:Dde_2309"/>
<evidence type="ECO:0000256" key="2">
    <source>
        <dbReference type="ARBA" id="ARBA00022695"/>
    </source>
</evidence>
<accession>Q30YZ0</accession>
<dbReference type="SMART" id="SM00471">
    <property type="entry name" value="HDc"/>
    <property type="match status" value="1"/>
</dbReference>
<dbReference type="InterPro" id="IPR002912">
    <property type="entry name" value="ACT_dom"/>
</dbReference>
<evidence type="ECO:0000256" key="4">
    <source>
        <dbReference type="ARBA" id="ARBA00022801"/>
    </source>
</evidence>
<dbReference type="Pfam" id="PF24931">
    <property type="entry name" value="ACT_ACR9_3rd"/>
    <property type="match status" value="1"/>
</dbReference>
<dbReference type="InterPro" id="IPR002934">
    <property type="entry name" value="Polymerase_NTP_transf_dom"/>
</dbReference>
<dbReference type="PIRSF" id="PIRSF006288">
    <property type="entry name" value="PII_uridyltransf"/>
    <property type="match status" value="1"/>
</dbReference>
<dbReference type="EC" id="3.1.4.-" evidence="7"/>
<keyword evidence="3" id="KW-0677">Repeat</keyword>
<dbReference type="InterPro" id="IPR010043">
    <property type="entry name" value="UTase/UR"/>
</dbReference>
<dbReference type="GO" id="GO:0006808">
    <property type="term" value="P:regulation of nitrogen utilization"/>
    <property type="evidence" value="ECO:0007669"/>
    <property type="project" value="UniProtKB-UniRule"/>
</dbReference>
<dbReference type="PANTHER" id="PTHR47320:SF1">
    <property type="entry name" value="BIFUNCTIONAL URIDYLYLTRANSFERASE_URIDYLYL-REMOVING ENZYME"/>
    <property type="match status" value="1"/>
</dbReference>
<dbReference type="GO" id="GO:0008773">
    <property type="term" value="F:[protein-PII] uridylyltransferase activity"/>
    <property type="evidence" value="ECO:0007669"/>
    <property type="project" value="UniProtKB-UniRule"/>
</dbReference>
<proteinExistence type="inferred from homology"/>
<keyword evidence="10" id="KW-1185">Reference proteome</keyword>
<comment type="domain">
    <text evidence="7">Has four distinct domains: an N-terminal nucleotidyltransferase (NT) domain responsible for UTase activity, a central HD domain that encodes UR activity, and two C-terminal ACT domains that seem to have a role in glutamine sensing.</text>
</comment>
<dbReference type="GO" id="GO:0008081">
    <property type="term" value="F:phosphoric diester hydrolase activity"/>
    <property type="evidence" value="ECO:0007669"/>
    <property type="project" value="UniProtKB-UniRule"/>
</dbReference>
<dbReference type="Pfam" id="PF01909">
    <property type="entry name" value="NTP_transf_2"/>
    <property type="match status" value="1"/>
</dbReference>
<dbReference type="EMBL" id="CP000112">
    <property type="protein sequence ID" value="ABB39106.1"/>
    <property type="molecule type" value="Genomic_DNA"/>
</dbReference>
<comment type="activity regulation">
    <text evidence="7">Uridylyltransferase (UTase) activity is inhibited by glutamine, while glutamine activates uridylyl-removing (UR) activity.</text>
</comment>
<dbReference type="HOGENOM" id="CLU_012833_1_0_7"/>
<evidence type="ECO:0000313" key="9">
    <source>
        <dbReference type="EMBL" id="ABB39106.1"/>
    </source>
</evidence>
<dbReference type="CDD" id="cd04900">
    <property type="entry name" value="ACT_UUR-like_1"/>
    <property type="match status" value="1"/>
</dbReference>
<dbReference type="HAMAP" id="MF_00277">
    <property type="entry name" value="PII_uridylyl_transf"/>
    <property type="match status" value="1"/>
</dbReference>
<protein>
    <recommendedName>
        <fullName evidence="7">Bifunctional uridylyltransferase/uridylyl-removing enzyme</fullName>
        <shortName evidence="7">UTase/UR</shortName>
    </recommendedName>
    <alternativeName>
        <fullName evidence="7">Bifunctional [protein-PII] modification enzyme</fullName>
    </alternativeName>
    <alternativeName>
        <fullName evidence="7">Bifunctional nitrogen sensor protein</fullName>
    </alternativeName>
    <domain>
        <recommendedName>
            <fullName evidence="7">[Protein-PII] uridylyltransferase</fullName>
            <shortName evidence="7">PII uridylyltransferase</shortName>
            <shortName evidence="7">UTase</shortName>
            <ecNumber evidence="7">2.7.7.59</ecNumber>
        </recommendedName>
    </domain>
    <domain>
        <recommendedName>
            <fullName evidence="7">[Protein-PII]-UMP uridylyl-removing enzyme</fullName>
            <shortName evidence="7">UR</shortName>
            <ecNumber evidence="7">3.1.4.-</ecNumber>
        </recommendedName>
    </domain>
</protein>
<dbReference type="Pfam" id="PF08335">
    <property type="entry name" value="GlnD_UR_UTase"/>
    <property type="match status" value="1"/>
</dbReference>
<dbReference type="eggNOG" id="COG2844">
    <property type="taxonomic scope" value="Bacteria"/>
</dbReference>
<feature type="region of interest" description="Uridylyltransferase" evidence="7">
    <location>
        <begin position="1"/>
        <end position="327"/>
    </location>
</feature>
<comment type="function">
    <text evidence="7">Modifies, by uridylylation and deuridylylation, the PII regulatory proteins (GlnB and homologs), in response to the nitrogen status of the cell that GlnD senses through the glutamine level. Under low glutamine levels, catalyzes the conversion of the PII proteins and UTP to PII-UMP and PPi, while under higher glutamine levels, GlnD hydrolyzes PII-UMP to PII and UMP (deuridylylation). Thus, controls uridylylation state and activity of the PII proteins, and plays an important role in the regulation of nitrogen assimilation and metabolism.</text>
</comment>
<dbReference type="InterPro" id="IPR013546">
    <property type="entry name" value="PII_UdlTrfase/GS_AdlTrfase"/>
</dbReference>
<sequence>MPVEKLTPSGHDAYEAADSCAVLMAGRAVFDSQLGGPPDGRLPRYERELSALLDRYFVSRLSSTGAAGGKVALVATGGYGRGELCPGSDIDILILCRRSIPPQAIDLAQPLFLPLWDAGYALGHGFRTVGDCLKLAAKDHKVLASLLDARFVTGSEAVFAEMMERLEEKVLPRRGKAFADWLDTEHERRLASHGDGALLLEPNLKEGLGGLRDYHLIRWMLMCRFGIGCGLHAALRRVGFSAEDEALLRTNVDFLHDVRCRLHALTGRRSDLLPLDLQPDVARRMGYADGGGLLAVEHFLGELHRCMGSVKALALACREALAMNTSAGLSAEQVMQEATPRTVLSLMKQSAAQPEKALAGWRMRRSLVRLATERAAELAALPDLGPAFADLLSGGNAWDVFGRLDDTGLLSALVPEYGVVRDRVQFDGFHTYPVGLHTLVTLRHLEDSASAGSVAAELWNSLDTSGRVSVMFGALLHDLGKTGSADHSVTGAAVADNLLRRWELGDAQREEIVFLVRNHLLLSRTALRRDLADESVVARCAGTAGSMRRLDLLFLLACADARATGPRAWNSWISGLLEELYRKVRNMLSDSELGTPQAVSDMLSHYDMVRELVGRNGRRLPYTPEQAESWLERVPSRYMLSTEPEDVLRHIALMLRLERDIEDARRRLGEKRGANGVVLLEARDAGDVWELVFAAKDQPGLFSVLTGVLALHGLDVFSADAFVWGGGVVLDVFRVSPPPDPLYARDFWAKVRGSVHFALTGKLSLDFRLEEMRSRSLSPVQKAGGGRTEVTIDNAISDFYSVIDITAPDRPVLLYDIARTMQAMRLDIQFARIATHGMQTSDSFSVRDVFGNKLLEEQQCEEVRQALLHAVA</sequence>
<evidence type="ECO:0000259" key="8">
    <source>
        <dbReference type="PROSITE" id="PS51671"/>
    </source>
</evidence>
<dbReference type="STRING" id="207559.Dde_2309"/>
<comment type="caution">
    <text evidence="7">Lacks conserved residue(s) required for the propagation of feature annotation.</text>
</comment>
<dbReference type="Pfam" id="PF01966">
    <property type="entry name" value="HD"/>
    <property type="match status" value="1"/>
</dbReference>
<evidence type="ECO:0000256" key="7">
    <source>
        <dbReference type="HAMAP-Rule" id="MF_00277"/>
    </source>
</evidence>
<comment type="catalytic activity">
    <reaction evidence="7">
        <text>[protein-PII]-uridylyl-L-tyrosine + H2O = [protein-PII]-L-tyrosine + UMP + H(+)</text>
        <dbReference type="Rhea" id="RHEA:48600"/>
        <dbReference type="Rhea" id="RHEA-COMP:12147"/>
        <dbReference type="Rhea" id="RHEA-COMP:12148"/>
        <dbReference type="ChEBI" id="CHEBI:15377"/>
        <dbReference type="ChEBI" id="CHEBI:15378"/>
        <dbReference type="ChEBI" id="CHEBI:46858"/>
        <dbReference type="ChEBI" id="CHEBI:57865"/>
        <dbReference type="ChEBI" id="CHEBI:90602"/>
    </reaction>
</comment>
<dbReference type="InterPro" id="IPR003607">
    <property type="entry name" value="HD/PDEase_dom"/>
</dbReference>
<keyword evidence="6 7" id="KW-0511">Multifunctional enzyme</keyword>
<dbReference type="InterPro" id="IPR006674">
    <property type="entry name" value="HD_domain"/>
</dbReference>
<dbReference type="CDD" id="cd04899">
    <property type="entry name" value="ACT_ACR-UUR-like_2"/>
    <property type="match status" value="1"/>
</dbReference>
<comment type="catalytic activity">
    <reaction evidence="7">
        <text>[protein-PII]-L-tyrosine + UTP = [protein-PII]-uridylyl-L-tyrosine + diphosphate</text>
        <dbReference type="Rhea" id="RHEA:13673"/>
        <dbReference type="Rhea" id="RHEA-COMP:12147"/>
        <dbReference type="Rhea" id="RHEA-COMP:12148"/>
        <dbReference type="ChEBI" id="CHEBI:33019"/>
        <dbReference type="ChEBI" id="CHEBI:46398"/>
        <dbReference type="ChEBI" id="CHEBI:46858"/>
        <dbReference type="ChEBI" id="CHEBI:90602"/>
        <dbReference type="EC" id="2.7.7.59"/>
    </reaction>
</comment>
<dbReference type="InterPro" id="IPR045865">
    <property type="entry name" value="ACT-like_dom_sf"/>
</dbReference>
<feature type="domain" description="ACT" evidence="8">
    <location>
        <begin position="802"/>
        <end position="872"/>
    </location>
</feature>
<keyword evidence="5 7" id="KW-0460">Magnesium</keyword>
<keyword evidence="1 7" id="KW-0808">Transferase</keyword>
<dbReference type="SUPFAM" id="SSF81593">
    <property type="entry name" value="Nucleotidyltransferase substrate binding subunit/domain"/>
    <property type="match status" value="1"/>
</dbReference>
<dbReference type="EC" id="2.7.7.59" evidence="7"/>
<evidence type="ECO:0000313" key="10">
    <source>
        <dbReference type="Proteomes" id="UP000002710"/>
    </source>
</evidence>
<reference evidence="9 10" key="1">
    <citation type="journal article" date="2011" name="J. Bacteriol.">
        <title>Complete genome sequence and updated annotation of Desulfovibrio alaskensis G20.</title>
        <authorList>
            <person name="Hauser L.J."/>
            <person name="Land M.L."/>
            <person name="Brown S.D."/>
            <person name="Larimer F."/>
            <person name="Keller K.L."/>
            <person name="Rapp-Giles B.J."/>
            <person name="Price M.N."/>
            <person name="Lin M."/>
            <person name="Bruce D.C."/>
            <person name="Detter J.C."/>
            <person name="Tapia R."/>
            <person name="Han C.S."/>
            <person name="Goodwin L.A."/>
            <person name="Cheng J.F."/>
            <person name="Pitluck S."/>
            <person name="Copeland A."/>
            <person name="Lucas S."/>
            <person name="Nolan M."/>
            <person name="Lapidus A.L."/>
            <person name="Palumbo A.V."/>
            <person name="Wall J.D."/>
        </authorList>
    </citation>
    <scope>NUCLEOTIDE SEQUENCE [LARGE SCALE GENOMIC DNA]</scope>
    <source>
        <strain evidence="10">ATCC BAA 1058 / DSM 17464 / G20</strain>
    </source>
</reference>
<dbReference type="RefSeq" id="WP_011368188.1">
    <property type="nucleotide sequence ID" value="NC_007519.1"/>
</dbReference>
<dbReference type="Gene3D" id="1.20.120.330">
    <property type="entry name" value="Nucleotidyltransferases domain 2"/>
    <property type="match status" value="1"/>
</dbReference>
<dbReference type="SUPFAM" id="SSF81301">
    <property type="entry name" value="Nucleotidyltransferase"/>
    <property type="match status" value="1"/>
</dbReference>
<dbReference type="InterPro" id="IPR043519">
    <property type="entry name" value="NT_sf"/>
</dbReference>
<name>Q30YZ0_OLEA2</name>
<dbReference type="PROSITE" id="PS51671">
    <property type="entry name" value="ACT"/>
    <property type="match status" value="1"/>
</dbReference>
<keyword evidence="4 7" id="KW-0378">Hydrolase</keyword>
<dbReference type="SUPFAM" id="SSF55021">
    <property type="entry name" value="ACT-like"/>
    <property type="match status" value="1"/>
</dbReference>
<gene>
    <name evidence="7" type="primary">glnD</name>
    <name evidence="9" type="ordered locus">Dde_2309</name>
</gene>
<dbReference type="Gene3D" id="1.10.3090.10">
    <property type="entry name" value="cca-adding enzyme, domain 2"/>
    <property type="match status" value="1"/>
</dbReference>
<evidence type="ECO:0000256" key="5">
    <source>
        <dbReference type="ARBA" id="ARBA00022842"/>
    </source>
</evidence>
<dbReference type="PANTHER" id="PTHR47320">
    <property type="entry name" value="BIFUNCTIONAL URIDYLYLTRANSFERASE/URIDYLYL-REMOVING ENZYME"/>
    <property type="match status" value="1"/>
</dbReference>
<organism evidence="9 10">
    <name type="scientific">Oleidesulfovibrio alaskensis (strain ATCC BAA-1058 / DSM 17464 / G20)</name>
    <name type="common">Desulfovibrio alaskensis</name>
    <dbReference type="NCBI Taxonomy" id="207559"/>
    <lineage>
        <taxon>Bacteria</taxon>
        <taxon>Pseudomonadati</taxon>
        <taxon>Thermodesulfobacteriota</taxon>
        <taxon>Desulfovibrionia</taxon>
        <taxon>Desulfovibrionales</taxon>
        <taxon>Desulfovibrionaceae</taxon>
        <taxon>Oleidesulfovibrio</taxon>
    </lineage>
</organism>
<evidence type="ECO:0000256" key="3">
    <source>
        <dbReference type="ARBA" id="ARBA00022737"/>
    </source>
</evidence>
<dbReference type="SUPFAM" id="SSF109604">
    <property type="entry name" value="HD-domain/PDEase-like"/>
    <property type="match status" value="1"/>
</dbReference>
<dbReference type="AlphaFoldDB" id="Q30YZ0"/>
<comment type="similarity">
    <text evidence="7">Belongs to the GlnD family.</text>
</comment>